<gene>
    <name evidence="2" type="ORF">ACFPIJ_43925</name>
</gene>
<organism evidence="2 3">
    <name type="scientific">Dactylosporangium cerinum</name>
    <dbReference type="NCBI Taxonomy" id="1434730"/>
    <lineage>
        <taxon>Bacteria</taxon>
        <taxon>Bacillati</taxon>
        <taxon>Actinomycetota</taxon>
        <taxon>Actinomycetes</taxon>
        <taxon>Micromonosporales</taxon>
        <taxon>Micromonosporaceae</taxon>
        <taxon>Dactylosporangium</taxon>
    </lineage>
</organism>
<protein>
    <submittedName>
        <fullName evidence="2">Uncharacterized protein</fullName>
    </submittedName>
</protein>
<dbReference type="RefSeq" id="WP_380124953.1">
    <property type="nucleotide sequence ID" value="NZ_JBHSIU010000066.1"/>
</dbReference>
<feature type="region of interest" description="Disordered" evidence="1">
    <location>
        <begin position="265"/>
        <end position="285"/>
    </location>
</feature>
<dbReference type="EMBL" id="JBHSIU010000066">
    <property type="protein sequence ID" value="MFC5004764.1"/>
    <property type="molecule type" value="Genomic_DNA"/>
</dbReference>
<evidence type="ECO:0000313" key="2">
    <source>
        <dbReference type="EMBL" id="MFC5004764.1"/>
    </source>
</evidence>
<proteinExistence type="predicted"/>
<evidence type="ECO:0000256" key="1">
    <source>
        <dbReference type="SAM" id="MobiDB-lite"/>
    </source>
</evidence>
<dbReference type="Proteomes" id="UP001595912">
    <property type="component" value="Unassembled WGS sequence"/>
</dbReference>
<evidence type="ECO:0000313" key="3">
    <source>
        <dbReference type="Proteomes" id="UP001595912"/>
    </source>
</evidence>
<accession>A0ABV9WAQ0</accession>
<keyword evidence="3" id="KW-1185">Reference proteome</keyword>
<reference evidence="3" key="1">
    <citation type="journal article" date="2019" name="Int. J. Syst. Evol. Microbiol.">
        <title>The Global Catalogue of Microorganisms (GCM) 10K type strain sequencing project: providing services to taxonomists for standard genome sequencing and annotation.</title>
        <authorList>
            <consortium name="The Broad Institute Genomics Platform"/>
            <consortium name="The Broad Institute Genome Sequencing Center for Infectious Disease"/>
            <person name="Wu L."/>
            <person name="Ma J."/>
        </authorList>
    </citation>
    <scope>NUCLEOTIDE SEQUENCE [LARGE SCALE GENOMIC DNA]</scope>
    <source>
        <strain evidence="3">CGMCC 4.7152</strain>
    </source>
</reference>
<comment type="caution">
    <text evidence="2">The sequence shown here is derived from an EMBL/GenBank/DDBJ whole genome shotgun (WGS) entry which is preliminary data.</text>
</comment>
<sequence>MTEVEDRLRAELIRSADVMRPAQDPMRRLLARRRRRLQWRWTGALATAVVLALTGGALTTAGGPAPDVPPTPPPVGPARETINAPITSQWTRELLAAPTRGNLAGDTALVADLTRQLAANRRFWNVDPALDRVKVLLLADVGGARMYVMAYYNDTHAVSVSSGGPPGSSTAALAGGEFGGGVEGLRPFTASTAGAELTGKPPYSYVWALAPPGCEIATSREARFESPGTVARTWVDQGDHLVRPGNDINMWWRFTCGGIVRDVKQGSSDAATPATLTGPPVTERGRADPALVTQALAEWRSLPGLPVSRHRALWGGTPPGTTEPTVVLIGEAPGGGVQVCALTGTDAHPVFATVVARGPLDYSGGGPLPADGPRAGVTTAVAASADLVVVRLPDPANPFVLSDRLLVIAPPGATKLQLTGSSTPTVPLVDGVGVITAKIPAVLTVRATDAGGATLAQLKVSEPDGDGLIFGQPLLQRW</sequence>
<name>A0ABV9WAQ0_9ACTN</name>